<sequence length="644" mass="71259">MAKRICKALSHVSVPAIVAALSFTAMGTTATAFEGNVPPGARASEGRPVYSPFVGRDYPDQVLFGDLHFHTEISFDAGLIGTSLNMHDAFRVARGEKIISNTGQPIQLIRPLDFLAITEHAEMLGLATAMRTADPRLLADDWGRQTFELFNSGQEGRMAAFADIIDIGTVQGRDPLEGTDLDGDIWLDIIETVDQYYDPGTFTSLAGFEWTFTPQGDNLHRVVIFGDGSERTSQTRPFTFFEGSDPELLWNYLAGYEEATGGRVIAVPHNANMSNGLMFAPTKFDGSPMDADYAAKRIRWEPMHEMTQIKGDEETHPFLSPDDEFADFESWDVGNLSGRAPKTPEMLRYEYARSALKVGLEVERDIGVNPFKFGFYGTTDTHTAIPTTREDNYFGKYQHTEPSPNRHDIEVIPAEDPALRILTAQESAAGLTAVWARENTRDEVFGAITRKEAYATTGPRMRVRIFAGWDFTEDDLGAPDFVSEGYTRGVPMGGELRDAPEGAAPSIMVRALRDPDGANLDRVQVIKGWIDANGETFERIYDVAVSGGRTIGEDGRAREPVGSTVDIENARFTNTIGAAALDGVWTDPDFDPAEDAFYYVRVIEIPKPRWTTYDAAFYDIPLPETVPPTVQDRAYTSPVWYNAE</sequence>
<feature type="chain" id="PRO_5046477187" evidence="1">
    <location>
        <begin position="28"/>
        <end position="644"/>
    </location>
</feature>
<feature type="signal peptide" evidence="1">
    <location>
        <begin position="1"/>
        <end position="27"/>
    </location>
</feature>
<evidence type="ECO:0000256" key="1">
    <source>
        <dbReference type="SAM" id="SignalP"/>
    </source>
</evidence>
<name>A0ABV7TIQ4_9RHOB</name>
<dbReference type="RefSeq" id="WP_386735899.1">
    <property type="nucleotide sequence ID" value="NZ_JBHRXI010000012.1"/>
</dbReference>
<dbReference type="InterPro" id="IPR022028">
    <property type="entry name" value="DUF3604"/>
</dbReference>
<reference evidence="3" key="1">
    <citation type="journal article" date="2019" name="Int. J. Syst. Evol. Microbiol.">
        <title>The Global Catalogue of Microorganisms (GCM) 10K type strain sequencing project: providing services to taxonomists for standard genome sequencing and annotation.</title>
        <authorList>
            <consortium name="The Broad Institute Genomics Platform"/>
            <consortium name="The Broad Institute Genome Sequencing Center for Infectious Disease"/>
            <person name="Wu L."/>
            <person name="Ma J."/>
        </authorList>
    </citation>
    <scope>NUCLEOTIDE SEQUENCE [LARGE SCALE GENOMIC DNA]</scope>
    <source>
        <strain evidence="3">KCTC 42911</strain>
    </source>
</reference>
<dbReference type="Proteomes" id="UP001595629">
    <property type="component" value="Unassembled WGS sequence"/>
</dbReference>
<gene>
    <name evidence="2" type="ORF">ACFORG_12670</name>
</gene>
<evidence type="ECO:0000313" key="2">
    <source>
        <dbReference type="EMBL" id="MFC3614619.1"/>
    </source>
</evidence>
<comment type="caution">
    <text evidence="2">The sequence shown here is derived from an EMBL/GenBank/DDBJ whole genome shotgun (WGS) entry which is preliminary data.</text>
</comment>
<protein>
    <submittedName>
        <fullName evidence="2">DUF3604 domain-containing protein</fullName>
    </submittedName>
</protein>
<keyword evidence="3" id="KW-1185">Reference proteome</keyword>
<dbReference type="Pfam" id="PF12228">
    <property type="entry name" value="DUF3604"/>
    <property type="match status" value="1"/>
</dbReference>
<dbReference type="EMBL" id="JBHRXI010000012">
    <property type="protein sequence ID" value="MFC3614619.1"/>
    <property type="molecule type" value="Genomic_DNA"/>
</dbReference>
<proteinExistence type="predicted"/>
<keyword evidence="1" id="KW-0732">Signal</keyword>
<accession>A0ABV7TIQ4</accession>
<evidence type="ECO:0000313" key="3">
    <source>
        <dbReference type="Proteomes" id="UP001595629"/>
    </source>
</evidence>
<organism evidence="2 3">
    <name type="scientific">Lutimaribacter marinistellae</name>
    <dbReference type="NCBI Taxonomy" id="1820329"/>
    <lineage>
        <taxon>Bacteria</taxon>
        <taxon>Pseudomonadati</taxon>
        <taxon>Pseudomonadota</taxon>
        <taxon>Alphaproteobacteria</taxon>
        <taxon>Rhodobacterales</taxon>
        <taxon>Roseobacteraceae</taxon>
        <taxon>Lutimaribacter</taxon>
    </lineage>
</organism>